<reference evidence="7" key="1">
    <citation type="journal article" date="2015" name="PLoS Genet.">
        <title>Genome Sequence and Transcriptome Analyses of Chrysochromulina tobin: Metabolic Tools for Enhanced Algal Fitness in the Prominent Order Prymnesiales (Haptophyceae).</title>
        <authorList>
            <person name="Hovde B.T."/>
            <person name="Deodato C.R."/>
            <person name="Hunsperger H.M."/>
            <person name="Ryken S.A."/>
            <person name="Yost W."/>
            <person name="Jha R.K."/>
            <person name="Patterson J."/>
            <person name="Monnat R.J. Jr."/>
            <person name="Barlow S.B."/>
            <person name="Starkenburg S.R."/>
            <person name="Cattolico R.A."/>
        </authorList>
    </citation>
    <scope>NUCLEOTIDE SEQUENCE</scope>
    <source>
        <strain evidence="7">CCMP291</strain>
    </source>
</reference>
<dbReference type="InterPro" id="IPR018247">
    <property type="entry name" value="EF_Hand_1_Ca_BS"/>
</dbReference>
<evidence type="ECO:0000256" key="4">
    <source>
        <dbReference type="SAM" id="MobiDB-lite"/>
    </source>
</evidence>
<proteinExistence type="predicted"/>
<evidence type="ECO:0000259" key="5">
    <source>
        <dbReference type="PROSITE" id="PS50222"/>
    </source>
</evidence>
<feature type="compositionally biased region" description="Low complexity" evidence="4">
    <location>
        <begin position="173"/>
        <end position="195"/>
    </location>
</feature>
<dbReference type="InterPro" id="IPR051581">
    <property type="entry name" value="Ca-bind"/>
</dbReference>
<dbReference type="InterPro" id="IPR002048">
    <property type="entry name" value="EF_hand_dom"/>
</dbReference>
<organism evidence="6 7">
    <name type="scientific">Chrysochromulina tobinii</name>
    <dbReference type="NCBI Taxonomy" id="1460289"/>
    <lineage>
        <taxon>Eukaryota</taxon>
        <taxon>Haptista</taxon>
        <taxon>Haptophyta</taxon>
        <taxon>Prymnesiophyceae</taxon>
        <taxon>Prymnesiales</taxon>
        <taxon>Chrysochromulinaceae</taxon>
        <taxon>Chrysochromulina</taxon>
    </lineage>
</organism>
<protein>
    <recommendedName>
        <fullName evidence="5">EF-hand domain-containing protein</fullName>
    </recommendedName>
</protein>
<feature type="region of interest" description="Disordered" evidence="4">
    <location>
        <begin position="28"/>
        <end position="88"/>
    </location>
</feature>
<dbReference type="SMART" id="SM00054">
    <property type="entry name" value="EFh"/>
    <property type="match status" value="4"/>
</dbReference>
<dbReference type="PANTHER" id="PTHR34524">
    <property type="entry name" value="CALCYPHOSIN"/>
    <property type="match status" value="1"/>
</dbReference>
<feature type="compositionally biased region" description="Pro residues" evidence="4">
    <location>
        <begin position="57"/>
        <end position="66"/>
    </location>
</feature>
<dbReference type="GO" id="GO:0005509">
    <property type="term" value="F:calcium ion binding"/>
    <property type="evidence" value="ECO:0007669"/>
    <property type="project" value="InterPro"/>
</dbReference>
<gene>
    <name evidence="6" type="ORF">Ctob_011607</name>
</gene>
<dbReference type="AlphaFoldDB" id="A0A0M0LR97"/>
<comment type="caution">
    <text evidence="6">The sequence shown here is derived from an EMBL/GenBank/DDBJ whole genome shotgun (WGS) entry which is preliminary data.</text>
</comment>
<dbReference type="InterPro" id="IPR011992">
    <property type="entry name" value="EF-hand-dom_pair"/>
</dbReference>
<dbReference type="CDD" id="cd00051">
    <property type="entry name" value="EFh"/>
    <property type="match status" value="2"/>
</dbReference>
<accession>A0A0M0LR97</accession>
<feature type="region of interest" description="Disordered" evidence="4">
    <location>
        <begin position="167"/>
        <end position="196"/>
    </location>
</feature>
<evidence type="ECO:0000256" key="3">
    <source>
        <dbReference type="ARBA" id="ARBA00022837"/>
    </source>
</evidence>
<dbReference type="Proteomes" id="UP000037460">
    <property type="component" value="Unassembled WGS sequence"/>
</dbReference>
<evidence type="ECO:0000313" key="7">
    <source>
        <dbReference type="Proteomes" id="UP000037460"/>
    </source>
</evidence>
<keyword evidence="1" id="KW-0479">Metal-binding</keyword>
<evidence type="ECO:0000256" key="2">
    <source>
        <dbReference type="ARBA" id="ARBA00022737"/>
    </source>
</evidence>
<feature type="domain" description="EF-hand" evidence="5">
    <location>
        <begin position="100"/>
        <end position="135"/>
    </location>
</feature>
<sequence length="315" mass="34201">MRQWRKASLAIIGSSRLRRLADADPLALRRASSRPASHQHVSGELKEVRADPKETPKPPPVEPPAAKPTKKGSSTLGKIDLDEGPDAPPIQQQIAAALRRNAGKVLDLFREWDANGDGEVSKKEFRKAMPAIGLDVSVQEVDALFDSWDRDGGGALNLKELSKVLKSPPPPLATALPKSSSLPSLSKLPASSGLPRLGQTTSRVRMRLASELRNELDKALPMKKAAPQMNATDLREMLAGSLGSLVDGFRQFDTNGDGKVDLQEFIKGVQSMVASRGANCSPWYIEAIFDDLDYDGNGFLSYDELRSTKVAHDVM</sequence>
<dbReference type="OrthoDB" id="10016565at2759"/>
<keyword evidence="3" id="KW-0106">Calcium</keyword>
<feature type="domain" description="EF-hand" evidence="5">
    <location>
        <begin position="285"/>
        <end position="315"/>
    </location>
</feature>
<dbReference type="PROSITE" id="PS50222">
    <property type="entry name" value="EF_HAND_2"/>
    <property type="match status" value="4"/>
</dbReference>
<dbReference type="PROSITE" id="PS00018">
    <property type="entry name" value="EF_HAND_1"/>
    <property type="match status" value="4"/>
</dbReference>
<name>A0A0M0LR97_9EUKA</name>
<evidence type="ECO:0000313" key="6">
    <source>
        <dbReference type="EMBL" id="KOO53580.1"/>
    </source>
</evidence>
<dbReference type="PANTHER" id="PTHR34524:SF6">
    <property type="entry name" value="CALCYPHOSINE LIKE"/>
    <property type="match status" value="1"/>
</dbReference>
<feature type="domain" description="EF-hand" evidence="5">
    <location>
        <begin position="240"/>
        <end position="275"/>
    </location>
</feature>
<dbReference type="Gene3D" id="1.10.238.10">
    <property type="entry name" value="EF-hand"/>
    <property type="match status" value="2"/>
</dbReference>
<dbReference type="SUPFAM" id="SSF47473">
    <property type="entry name" value="EF-hand"/>
    <property type="match status" value="1"/>
</dbReference>
<feature type="compositionally biased region" description="Basic and acidic residues" evidence="4">
    <location>
        <begin position="41"/>
        <end position="56"/>
    </location>
</feature>
<dbReference type="EMBL" id="JWZX01000170">
    <property type="protein sequence ID" value="KOO53580.1"/>
    <property type="molecule type" value="Genomic_DNA"/>
</dbReference>
<keyword evidence="2" id="KW-0677">Repeat</keyword>
<keyword evidence="7" id="KW-1185">Reference proteome</keyword>
<dbReference type="Pfam" id="PF13499">
    <property type="entry name" value="EF-hand_7"/>
    <property type="match status" value="2"/>
</dbReference>
<evidence type="ECO:0000256" key="1">
    <source>
        <dbReference type="ARBA" id="ARBA00022723"/>
    </source>
</evidence>
<feature type="domain" description="EF-hand" evidence="5">
    <location>
        <begin position="136"/>
        <end position="171"/>
    </location>
</feature>